<evidence type="ECO:0000256" key="2">
    <source>
        <dbReference type="ARBA" id="ARBA00022692"/>
    </source>
</evidence>
<gene>
    <name evidence="5" type="ORF">GCM10012278_78020</name>
</gene>
<comment type="subcellular location">
    <subcellularLocation>
        <location evidence="1">Membrane</location>
        <topology evidence="1">Single-pass membrane protein</topology>
    </subcellularLocation>
</comment>
<dbReference type="EMBL" id="BMNK01000020">
    <property type="protein sequence ID" value="GGP16017.1"/>
    <property type="molecule type" value="Genomic_DNA"/>
</dbReference>
<dbReference type="InterPro" id="IPR007343">
    <property type="entry name" value="Uncharacterised_pept_Zn_put"/>
</dbReference>
<comment type="caution">
    <text evidence="5">The sequence shown here is derived from an EMBL/GenBank/DDBJ whole genome shotgun (WGS) entry which is preliminary data.</text>
</comment>
<reference evidence="5" key="1">
    <citation type="journal article" date="2014" name="Int. J. Syst. Evol. Microbiol.">
        <title>Complete genome sequence of Corynebacterium casei LMG S-19264T (=DSM 44701T), isolated from a smear-ripened cheese.</title>
        <authorList>
            <consortium name="US DOE Joint Genome Institute (JGI-PGF)"/>
            <person name="Walter F."/>
            <person name="Albersmeier A."/>
            <person name="Kalinowski J."/>
            <person name="Ruckert C."/>
        </authorList>
    </citation>
    <scope>NUCLEOTIDE SEQUENCE</scope>
    <source>
        <strain evidence="5">CGMCC 4.7430</strain>
    </source>
</reference>
<dbReference type="GO" id="GO:0016020">
    <property type="term" value="C:membrane"/>
    <property type="evidence" value="ECO:0007669"/>
    <property type="project" value="UniProtKB-SubCell"/>
</dbReference>
<evidence type="ECO:0000313" key="6">
    <source>
        <dbReference type="Proteomes" id="UP000660745"/>
    </source>
</evidence>
<reference evidence="5" key="2">
    <citation type="submission" date="2020-09" db="EMBL/GenBank/DDBJ databases">
        <authorList>
            <person name="Sun Q."/>
            <person name="Zhou Y."/>
        </authorList>
    </citation>
    <scope>NUCLEOTIDE SEQUENCE</scope>
    <source>
        <strain evidence="5">CGMCC 4.7430</strain>
    </source>
</reference>
<dbReference type="RefSeq" id="WP_189143799.1">
    <property type="nucleotide sequence ID" value="NZ_BMNK01000020.1"/>
</dbReference>
<keyword evidence="4" id="KW-0472">Membrane</keyword>
<dbReference type="PANTHER" id="PTHR30168">
    <property type="entry name" value="PUTATIVE MEMBRANE PROTEIN YPFJ"/>
    <property type="match status" value="1"/>
</dbReference>
<evidence type="ECO:0000256" key="1">
    <source>
        <dbReference type="ARBA" id="ARBA00004167"/>
    </source>
</evidence>
<dbReference type="AlphaFoldDB" id="A0A918E9X5"/>
<dbReference type="Pfam" id="PF04228">
    <property type="entry name" value="Zn_peptidase"/>
    <property type="match status" value="1"/>
</dbReference>
<keyword evidence="3" id="KW-1133">Transmembrane helix</keyword>
<proteinExistence type="predicted"/>
<name>A0A918E9X5_9ACTN</name>
<keyword evidence="2" id="KW-0812">Transmembrane</keyword>
<evidence type="ECO:0000256" key="3">
    <source>
        <dbReference type="ARBA" id="ARBA00022989"/>
    </source>
</evidence>
<evidence type="ECO:0000313" key="5">
    <source>
        <dbReference type="EMBL" id="GGP16017.1"/>
    </source>
</evidence>
<evidence type="ECO:0008006" key="7">
    <source>
        <dbReference type="Google" id="ProtNLM"/>
    </source>
</evidence>
<accession>A0A918E9X5</accession>
<keyword evidence="6" id="KW-1185">Reference proteome</keyword>
<protein>
    <recommendedName>
        <fullName evidence="7">Metalloprotease</fullName>
    </recommendedName>
</protein>
<dbReference type="PANTHER" id="PTHR30168:SF0">
    <property type="entry name" value="INNER MEMBRANE PROTEIN"/>
    <property type="match status" value="1"/>
</dbReference>
<evidence type="ECO:0000256" key="4">
    <source>
        <dbReference type="ARBA" id="ARBA00023136"/>
    </source>
</evidence>
<organism evidence="5 6">
    <name type="scientific">Nonomuraea glycinis</name>
    <dbReference type="NCBI Taxonomy" id="2047744"/>
    <lineage>
        <taxon>Bacteria</taxon>
        <taxon>Bacillati</taxon>
        <taxon>Actinomycetota</taxon>
        <taxon>Actinomycetes</taxon>
        <taxon>Streptosporangiales</taxon>
        <taxon>Streptosporangiaceae</taxon>
        <taxon>Nonomuraea</taxon>
    </lineage>
</organism>
<sequence>MVAGLALSGTASAETTSPAAATGLPAVLTKNKIYRSGTPSPQSCAIPEIRTGSAASVKVFHRAMAACANRFWAARFRAIGLRYTPPKLAITTGSNSVCGRITSNGAQYCPQQRTIAIRIMKRDLRDPFKMNIAHSVAHEWGHHVQELTGILDAQNRLFWRASRTGRTTLSHRLEMQAECFAGVFYRATLDSVDPGITWSQWINAVRQAGESKVHGKPRNLAYWQDRGFDGASARYCNTWTAPGGRVT</sequence>
<dbReference type="Proteomes" id="UP000660745">
    <property type="component" value="Unassembled WGS sequence"/>
</dbReference>